<dbReference type="NCBIfam" id="TIGR01364">
    <property type="entry name" value="serC_1"/>
    <property type="match status" value="1"/>
</dbReference>
<evidence type="ECO:0000256" key="4">
    <source>
        <dbReference type="ARBA" id="ARBA00022576"/>
    </source>
</evidence>
<feature type="binding site" evidence="12">
    <location>
        <position position="195"/>
    </location>
    <ligand>
        <name>pyridoxal 5'-phosphate</name>
        <dbReference type="ChEBI" id="CHEBI:597326"/>
    </ligand>
</feature>
<dbReference type="AlphaFoldDB" id="A0A0W0VSC6"/>
<dbReference type="HAMAP" id="MF_00160">
    <property type="entry name" value="SerC_aminotrans_5"/>
    <property type="match status" value="1"/>
</dbReference>
<dbReference type="PATRIC" id="fig|454.4.peg.1605"/>
<comment type="function">
    <text evidence="12">Catalyzes the reversible conversion of 3-phosphohydroxypyruvate to phosphoserine and of 3-hydroxy-2-oxo-4-phosphonooxybutanoate to phosphohydroxythreonine.</text>
</comment>
<keyword evidence="8 12" id="KW-0664">Pyridoxine biosynthesis</keyword>
<dbReference type="Gene3D" id="3.90.1150.10">
    <property type="entry name" value="Aspartate Aminotransferase, domain 1"/>
    <property type="match status" value="1"/>
</dbReference>
<evidence type="ECO:0000256" key="10">
    <source>
        <dbReference type="ARBA" id="ARBA00047630"/>
    </source>
</evidence>
<dbReference type="FunFam" id="3.40.640.10:FF:000010">
    <property type="entry name" value="Phosphoserine aminotransferase"/>
    <property type="match status" value="1"/>
</dbReference>
<evidence type="ECO:0000256" key="8">
    <source>
        <dbReference type="ARBA" id="ARBA00023096"/>
    </source>
</evidence>
<dbReference type="PIRSF" id="PIRSF000525">
    <property type="entry name" value="SerC"/>
    <property type="match status" value="1"/>
</dbReference>
<evidence type="ECO:0000256" key="13">
    <source>
        <dbReference type="RuleBase" id="RU004505"/>
    </source>
</evidence>
<dbReference type="Gene3D" id="3.40.640.10">
    <property type="entry name" value="Type I PLP-dependent aspartate aminotransferase-like (Major domain)"/>
    <property type="match status" value="1"/>
</dbReference>
<dbReference type="GO" id="GO:0030170">
    <property type="term" value="F:pyridoxal phosphate binding"/>
    <property type="evidence" value="ECO:0007669"/>
    <property type="project" value="UniProtKB-UniRule"/>
</dbReference>
<evidence type="ECO:0000256" key="2">
    <source>
        <dbReference type="ARBA" id="ARBA00005099"/>
    </source>
</evidence>
<comment type="cofactor">
    <cofactor evidence="12">
        <name>pyridoxal 5'-phosphate</name>
        <dbReference type="ChEBI" id="CHEBI:597326"/>
    </cofactor>
    <text evidence="12">Binds 1 pyridoxal phosphate per subunit.</text>
</comment>
<feature type="binding site" evidence="12">
    <location>
        <begin position="76"/>
        <end position="77"/>
    </location>
    <ligand>
        <name>pyridoxal 5'-phosphate</name>
        <dbReference type="ChEBI" id="CHEBI:597326"/>
    </ligand>
</feature>
<evidence type="ECO:0000256" key="7">
    <source>
        <dbReference type="ARBA" id="ARBA00022898"/>
    </source>
</evidence>
<evidence type="ECO:0000259" key="14">
    <source>
        <dbReference type="Pfam" id="PF00266"/>
    </source>
</evidence>
<keyword evidence="4 12" id="KW-0032">Aminotransferase</keyword>
<dbReference type="UniPathway" id="UPA00135">
    <property type="reaction ID" value="UER00197"/>
</dbReference>
<dbReference type="GO" id="GO:0004648">
    <property type="term" value="F:O-phospho-L-serine:2-oxoglutarate aminotransferase activity"/>
    <property type="evidence" value="ECO:0007669"/>
    <property type="project" value="UniProtKB-UniRule"/>
</dbReference>
<evidence type="ECO:0000313" key="15">
    <source>
        <dbReference type="EMBL" id="KTD22713.1"/>
    </source>
</evidence>
<keyword evidence="9 12" id="KW-0718">Serine biosynthesis</keyword>
<dbReference type="GO" id="GO:0008615">
    <property type="term" value="P:pyridoxine biosynthetic process"/>
    <property type="evidence" value="ECO:0007669"/>
    <property type="project" value="UniProtKB-UniRule"/>
</dbReference>
<feature type="modified residue" description="N6-(pyridoxal phosphate)lysine" evidence="12">
    <location>
        <position position="196"/>
    </location>
</feature>
<evidence type="ECO:0000256" key="1">
    <source>
        <dbReference type="ARBA" id="ARBA00004915"/>
    </source>
</evidence>
<dbReference type="OrthoDB" id="9809412at2"/>
<dbReference type="InterPro" id="IPR015421">
    <property type="entry name" value="PyrdxlP-dep_Trfase_major"/>
</dbReference>
<dbReference type="FunFam" id="3.90.1150.10:FF:000006">
    <property type="entry name" value="Phosphoserine aminotransferase"/>
    <property type="match status" value="1"/>
</dbReference>
<evidence type="ECO:0000256" key="5">
    <source>
        <dbReference type="ARBA" id="ARBA00022605"/>
    </source>
</evidence>
<organism evidence="15 16">
    <name type="scientific">Legionella israelensis</name>
    <dbReference type="NCBI Taxonomy" id="454"/>
    <lineage>
        <taxon>Bacteria</taxon>
        <taxon>Pseudomonadati</taxon>
        <taxon>Pseudomonadota</taxon>
        <taxon>Gammaproteobacteria</taxon>
        <taxon>Legionellales</taxon>
        <taxon>Legionellaceae</taxon>
        <taxon>Legionella</taxon>
    </lineage>
</organism>
<dbReference type="STRING" id="454.Lisr_1477"/>
<feature type="binding site" evidence="12">
    <location>
        <position position="102"/>
    </location>
    <ligand>
        <name>pyridoxal 5'-phosphate</name>
        <dbReference type="ChEBI" id="CHEBI:597326"/>
    </ligand>
</feature>
<dbReference type="UniPathway" id="UPA00244">
    <property type="reaction ID" value="UER00311"/>
</dbReference>
<dbReference type="InterPro" id="IPR015424">
    <property type="entry name" value="PyrdxlP-dep_Trfase"/>
</dbReference>
<dbReference type="NCBIfam" id="NF003764">
    <property type="entry name" value="PRK05355.1"/>
    <property type="match status" value="1"/>
</dbReference>
<dbReference type="InterPro" id="IPR015422">
    <property type="entry name" value="PyrdxlP-dep_Trfase_small"/>
</dbReference>
<dbReference type="SUPFAM" id="SSF53383">
    <property type="entry name" value="PLP-dependent transferases"/>
    <property type="match status" value="1"/>
</dbReference>
<comment type="caution">
    <text evidence="15">The sequence shown here is derived from an EMBL/GenBank/DDBJ whole genome shotgun (WGS) entry which is preliminary data.</text>
</comment>
<dbReference type="InterPro" id="IPR000192">
    <property type="entry name" value="Aminotrans_V_dom"/>
</dbReference>
<keyword evidence="7 12" id="KW-0663">Pyridoxal phosphate</keyword>
<keyword evidence="6 12" id="KW-0808">Transferase</keyword>
<feature type="binding site" evidence="12">
    <location>
        <position position="42"/>
    </location>
    <ligand>
        <name>L-glutamate</name>
        <dbReference type="ChEBI" id="CHEBI:29985"/>
    </ligand>
</feature>
<dbReference type="InterPro" id="IPR022278">
    <property type="entry name" value="Pser_aminoTfrase"/>
</dbReference>
<protein>
    <recommendedName>
        <fullName evidence="12">Phosphoserine aminotransferase</fullName>
        <ecNumber evidence="12">2.6.1.52</ecNumber>
    </recommendedName>
    <alternativeName>
        <fullName evidence="12">Phosphohydroxythreonine aminotransferase</fullName>
        <shortName evidence="12">PSAT</shortName>
    </alternativeName>
</protein>
<gene>
    <name evidence="12 15" type="primary">serC</name>
    <name evidence="15" type="ORF">Lisr_1477</name>
</gene>
<evidence type="ECO:0000256" key="3">
    <source>
        <dbReference type="ARBA" id="ARBA00006904"/>
    </source>
</evidence>
<dbReference type="InterPro" id="IPR020578">
    <property type="entry name" value="Aminotrans_V_PyrdxlP_BS"/>
</dbReference>
<dbReference type="PANTHER" id="PTHR43247:SF1">
    <property type="entry name" value="PHOSPHOSERINE AMINOTRANSFERASE"/>
    <property type="match status" value="1"/>
</dbReference>
<evidence type="ECO:0000256" key="9">
    <source>
        <dbReference type="ARBA" id="ARBA00023299"/>
    </source>
</evidence>
<evidence type="ECO:0000256" key="6">
    <source>
        <dbReference type="ARBA" id="ARBA00022679"/>
    </source>
</evidence>
<accession>A0A0W0VSC6</accession>
<feature type="binding site" evidence="12">
    <location>
        <position position="172"/>
    </location>
    <ligand>
        <name>pyridoxal 5'-phosphate</name>
        <dbReference type="ChEBI" id="CHEBI:597326"/>
    </ligand>
</feature>
<comment type="pathway">
    <text evidence="2 12 13">Amino-acid biosynthesis; L-serine biosynthesis; L-serine from 3-phospho-D-glycerate: step 2/3.</text>
</comment>
<dbReference type="EMBL" id="LNYH01000082">
    <property type="protein sequence ID" value="KTD22713.1"/>
    <property type="molecule type" value="Genomic_DNA"/>
</dbReference>
<dbReference type="EC" id="2.6.1.52" evidence="12"/>
<comment type="caution">
    <text evidence="12">Lacks conserved residue(s) required for the propagation of feature annotation.</text>
</comment>
<keyword evidence="12" id="KW-0963">Cytoplasm</keyword>
<evidence type="ECO:0000256" key="11">
    <source>
        <dbReference type="ARBA" id="ARBA00049007"/>
    </source>
</evidence>
<proteinExistence type="inferred from homology"/>
<dbReference type="Pfam" id="PF00266">
    <property type="entry name" value="Aminotran_5"/>
    <property type="match status" value="1"/>
</dbReference>
<comment type="pathway">
    <text evidence="1 12">Cofactor biosynthesis; pyridoxine 5'-phosphate biosynthesis; pyridoxine 5'-phosphate from D-erythrose 4-phosphate: step 3/5.</text>
</comment>
<keyword evidence="5 12" id="KW-0028">Amino-acid biosynthesis</keyword>
<keyword evidence="16" id="KW-1185">Reference proteome</keyword>
<dbReference type="GO" id="GO:0006564">
    <property type="term" value="P:L-serine biosynthetic process"/>
    <property type="evidence" value="ECO:0007669"/>
    <property type="project" value="UniProtKB-UniRule"/>
</dbReference>
<dbReference type="GO" id="GO:0005737">
    <property type="term" value="C:cytoplasm"/>
    <property type="evidence" value="ECO:0007669"/>
    <property type="project" value="UniProtKB-SubCell"/>
</dbReference>
<comment type="catalytic activity">
    <reaction evidence="11 12 13">
        <text>O-phospho-L-serine + 2-oxoglutarate = 3-phosphooxypyruvate + L-glutamate</text>
        <dbReference type="Rhea" id="RHEA:14329"/>
        <dbReference type="ChEBI" id="CHEBI:16810"/>
        <dbReference type="ChEBI" id="CHEBI:18110"/>
        <dbReference type="ChEBI" id="CHEBI:29985"/>
        <dbReference type="ChEBI" id="CHEBI:57524"/>
        <dbReference type="EC" id="2.6.1.52"/>
    </reaction>
</comment>
<dbReference type="PROSITE" id="PS00595">
    <property type="entry name" value="AA_TRANSFER_CLASS_5"/>
    <property type="match status" value="1"/>
</dbReference>
<comment type="similarity">
    <text evidence="3 12">Belongs to the class-V pyridoxal-phosphate-dependent aminotransferase family. SerC subfamily.</text>
</comment>
<reference evidence="15 16" key="1">
    <citation type="submission" date="2015-11" db="EMBL/GenBank/DDBJ databases">
        <title>Genomic analysis of 38 Legionella species identifies large and diverse effector repertoires.</title>
        <authorList>
            <person name="Burstein D."/>
            <person name="Amaro F."/>
            <person name="Zusman T."/>
            <person name="Lifshitz Z."/>
            <person name="Cohen O."/>
            <person name="Gilbert J.A."/>
            <person name="Pupko T."/>
            <person name="Shuman H.A."/>
            <person name="Segal G."/>
        </authorList>
    </citation>
    <scope>NUCLEOTIDE SEQUENCE [LARGE SCALE GENOMIC DNA]</scope>
    <source>
        <strain evidence="15 16">Bercovier 4</strain>
    </source>
</reference>
<feature type="domain" description="Aminotransferase class V" evidence="14">
    <location>
        <begin position="5"/>
        <end position="349"/>
    </location>
</feature>
<evidence type="ECO:0000313" key="16">
    <source>
        <dbReference type="Proteomes" id="UP000054761"/>
    </source>
</evidence>
<dbReference type="PANTHER" id="PTHR43247">
    <property type="entry name" value="PHOSPHOSERINE AMINOTRANSFERASE"/>
    <property type="match status" value="1"/>
</dbReference>
<comment type="catalytic activity">
    <reaction evidence="10 12">
        <text>4-(phosphooxy)-L-threonine + 2-oxoglutarate = (R)-3-hydroxy-2-oxo-4-phosphooxybutanoate + L-glutamate</text>
        <dbReference type="Rhea" id="RHEA:16573"/>
        <dbReference type="ChEBI" id="CHEBI:16810"/>
        <dbReference type="ChEBI" id="CHEBI:29985"/>
        <dbReference type="ChEBI" id="CHEBI:58452"/>
        <dbReference type="ChEBI" id="CHEBI:58538"/>
        <dbReference type="EC" id="2.6.1.52"/>
    </reaction>
</comment>
<comment type="subunit">
    <text evidence="12">Homodimer.</text>
</comment>
<sequence length="362" mass="41072">MIRGYNFSAGPAMLPEVILKDIQAELLDWQGHDMSVMEIGHRTEAFRELLASATASLRELLHVPENYHILFLGGAARTQFAMIPMNFLSANDSAGYLISGVWSSMAFKEASYLKNAYVVASGENNNYLKTPPEQDYILNEDSVYIYYTPNETIDGVRFSKIPDVGERILIADMTSCLLTELVDVSRFGLIFAGAQKNIANAGLTVVIVRDELLSLNPQQRIPAMLDYRVHVDNQSMYATPPVFNCYVAAKMFEWIKEQGGVDVLYQRNCLKAERLYSYIDSSDFYYCDIEKESRSKVNICFKLFRQELTESFIAFSSKQKLYALQGHRLKGGVRASIYNAMPMSGVEQLIDCMREFAEEYNH</sequence>
<comment type="subcellular location">
    <subcellularLocation>
        <location evidence="12">Cytoplasm</location>
    </subcellularLocation>
</comment>
<dbReference type="RefSeq" id="WP_058501831.1">
    <property type="nucleotide sequence ID" value="NZ_CAAAJA010000067.1"/>
</dbReference>
<dbReference type="Proteomes" id="UP000054761">
    <property type="component" value="Unassembled WGS sequence"/>
</dbReference>
<evidence type="ECO:0000256" key="12">
    <source>
        <dbReference type="HAMAP-Rule" id="MF_00160"/>
    </source>
</evidence>
<name>A0A0W0VSC6_9GAMM</name>
<feature type="binding site" evidence="12">
    <location>
        <position position="152"/>
    </location>
    <ligand>
        <name>pyridoxal 5'-phosphate</name>
        <dbReference type="ChEBI" id="CHEBI:597326"/>
    </ligand>
</feature>